<sequence length="76" mass="8003">MRLDIFHGAGGRHIASGAENARPQSDFDGDVLIGSDGLSYVATVETTRAGAEAVVYQMDKLGDGAWDDFVESARSA</sequence>
<dbReference type="Proteomes" id="UP001263371">
    <property type="component" value="Unassembled WGS sequence"/>
</dbReference>
<dbReference type="RefSeq" id="WP_315994078.1">
    <property type="nucleotide sequence ID" value="NZ_JAWDIS010000001.1"/>
</dbReference>
<gene>
    <name evidence="1" type="ORF">RWH45_06565</name>
</gene>
<evidence type="ECO:0000313" key="2">
    <source>
        <dbReference type="Proteomes" id="UP001263371"/>
    </source>
</evidence>
<proteinExistence type="predicted"/>
<name>A0ABU3T679_9MICO</name>
<evidence type="ECO:0000313" key="1">
    <source>
        <dbReference type="EMBL" id="MDU0366872.1"/>
    </source>
</evidence>
<dbReference type="EMBL" id="JAWDIS010000001">
    <property type="protein sequence ID" value="MDU0366872.1"/>
    <property type="molecule type" value="Genomic_DNA"/>
</dbReference>
<comment type="caution">
    <text evidence="1">The sequence shown here is derived from an EMBL/GenBank/DDBJ whole genome shotgun (WGS) entry which is preliminary data.</text>
</comment>
<keyword evidence="2" id="KW-1185">Reference proteome</keyword>
<accession>A0ABU3T679</accession>
<organism evidence="1 2">
    <name type="scientific">Microbacterium galbum</name>
    <dbReference type="NCBI Taxonomy" id="3075994"/>
    <lineage>
        <taxon>Bacteria</taxon>
        <taxon>Bacillati</taxon>
        <taxon>Actinomycetota</taxon>
        <taxon>Actinomycetes</taxon>
        <taxon>Micrococcales</taxon>
        <taxon>Microbacteriaceae</taxon>
        <taxon>Microbacterium</taxon>
    </lineage>
</organism>
<protein>
    <submittedName>
        <fullName evidence="1">Uncharacterized protein</fullName>
    </submittedName>
</protein>
<reference evidence="1 2" key="1">
    <citation type="submission" date="2023-09" db="EMBL/GenBank/DDBJ databases">
        <title>Microbacterium fusihabitans sp. nov., Microbacterium phycihabitans sp. nov., and Microbacterium cervinum sp. nov., isolated from dried seaweeds of beach.</title>
        <authorList>
            <person name="Lee S.D."/>
        </authorList>
    </citation>
    <scope>NUCLEOTIDE SEQUENCE [LARGE SCALE GENOMIC DNA]</scope>
    <source>
        <strain evidence="1 2">KSW4-17</strain>
    </source>
</reference>